<feature type="domain" description="DUF7507" evidence="2">
    <location>
        <begin position="22"/>
        <end position="124"/>
    </location>
</feature>
<organism evidence="3 4">
    <name type="scientific">Nonlabens mediterrranea</name>
    <dbReference type="NCBI Taxonomy" id="1419947"/>
    <lineage>
        <taxon>Bacteria</taxon>
        <taxon>Pseudomonadati</taxon>
        <taxon>Bacteroidota</taxon>
        <taxon>Flavobacteriia</taxon>
        <taxon>Flavobacteriales</taxon>
        <taxon>Flavobacteriaceae</taxon>
        <taxon>Nonlabens</taxon>
    </lineage>
</organism>
<evidence type="ECO:0000313" key="3">
    <source>
        <dbReference type="EMBL" id="MBF4986360.1"/>
    </source>
</evidence>
<comment type="caution">
    <text evidence="3">The sequence shown here is derived from an EMBL/GenBank/DDBJ whole genome shotgun (WGS) entry which is preliminary data.</text>
</comment>
<protein>
    <recommendedName>
        <fullName evidence="2">DUF7507 domain-containing protein</fullName>
    </recommendedName>
</protein>
<dbReference type="InterPro" id="IPR055354">
    <property type="entry name" value="DUF7507"/>
</dbReference>
<reference evidence="3 4" key="1">
    <citation type="submission" date="2020-11" db="EMBL/GenBank/DDBJ databases">
        <title>P. mediterranea TC4 genome.</title>
        <authorList>
            <person name="Molmeret M."/>
        </authorList>
    </citation>
    <scope>NUCLEOTIDE SEQUENCE [LARGE SCALE GENOMIC DNA]</scope>
    <source>
        <strain evidence="3 4">TC4</strain>
    </source>
</reference>
<dbReference type="Proteomes" id="UP001194729">
    <property type="component" value="Unassembled WGS sequence"/>
</dbReference>
<name>A0ABS0AAD4_9FLAO</name>
<evidence type="ECO:0000313" key="4">
    <source>
        <dbReference type="Proteomes" id="UP001194729"/>
    </source>
</evidence>
<sequence length="163" mass="16612">NPADETGAPDDDTTTTLPIEDSISLTKTALYTDVNGDGIVNIGDTVTYDFEVTNTGDATIDSIVIDDAVIGVAALALTPDTLAPGAMGTAQVIYPITALDIAAGQIDNSATVTGDDPQDNPVSDTSDDPTDGANIDPNGDGEPDDRTVIDLSEPNLAFAKADS</sequence>
<dbReference type="InterPro" id="IPR013783">
    <property type="entry name" value="Ig-like_fold"/>
</dbReference>
<dbReference type="Gene3D" id="2.60.40.10">
    <property type="entry name" value="Immunoglobulins"/>
    <property type="match status" value="1"/>
</dbReference>
<dbReference type="Pfam" id="PF24346">
    <property type="entry name" value="DUF7507"/>
    <property type="match status" value="1"/>
</dbReference>
<proteinExistence type="predicted"/>
<feature type="non-terminal residue" evidence="3">
    <location>
        <position position="163"/>
    </location>
</feature>
<evidence type="ECO:0000259" key="2">
    <source>
        <dbReference type="Pfam" id="PF24346"/>
    </source>
</evidence>
<keyword evidence="4" id="KW-1185">Reference proteome</keyword>
<dbReference type="EMBL" id="JADKYU010001128">
    <property type="protein sequence ID" value="MBF4986360.1"/>
    <property type="molecule type" value="Genomic_DNA"/>
</dbReference>
<evidence type="ECO:0000256" key="1">
    <source>
        <dbReference type="SAM" id="MobiDB-lite"/>
    </source>
</evidence>
<feature type="region of interest" description="Disordered" evidence="1">
    <location>
        <begin position="109"/>
        <end position="163"/>
    </location>
</feature>
<feature type="non-terminal residue" evidence="3">
    <location>
        <position position="1"/>
    </location>
</feature>
<accession>A0ABS0AAD4</accession>
<gene>
    <name evidence="3" type="ORF">FNJ87_19300</name>
</gene>